<proteinExistence type="predicted"/>
<sequence length="624" mass="73556">MMVDLVQYYEYSNKLISSVSVFNSFIFTTDDGLLIIDLQSDLFRPSADFKVFRMSLDYSKEKPFEDKNFKEIRFQGPVICQEHNLTVLPDSHHLNVIYMGSNSNIVFLEKKNNEWIENLSDLPQKWFMIVSKKPDFLINKTNINILKMENQIFYYCREKEKELQIKSFVFTHILKYENGTEVYGTICCHLNNKLTFWLTTSKKSSFLTEYEFHSACIKYMKWFRISNELSWLLIFLTTGQIYVHEICQYPNVQNTFYLWSDEDCAYVKNIWIECISNNKCLIFLTKMSFVLIILYSLTEKKILSSKKEMIPKTAFIPGITFIVEKNLLLLVTDVGKFICMYISTTNSEVTYTLKTINNNFKKQVQKFTCTSVIFSKNQCACVLTFECNLAKYSKNDGQIKNKLVFCVIPENLIELENKILSVTNNKYDDVIDCLESLRIIRMNDLSNELFEFDRKSLDKCSIQYLKLTYWKIAFKNNKSKHDENILKELQMLLHMNYLINCYSKKKCSNVEQYYCRTMLSHYNNKLPDEYAQIKSEATRLICLFIDAKHTYFCNTCERVLMTFTDFRMFICEKEHKELRCPVTLGPLGLPCLVCSMCKTMANVNAKNQVCVWCFGKYLPNELLF</sequence>
<evidence type="ECO:0000313" key="1">
    <source>
        <dbReference type="Proteomes" id="UP000694846"/>
    </source>
</evidence>
<dbReference type="RefSeq" id="XP_025414078.1">
    <property type="nucleotide sequence ID" value="XM_025558293.1"/>
</dbReference>
<dbReference type="GeneID" id="112686136"/>
<dbReference type="AlphaFoldDB" id="A0A8B8FUB6"/>
<organism evidence="1 2">
    <name type="scientific">Sipha flava</name>
    <name type="common">yellow sugarcane aphid</name>
    <dbReference type="NCBI Taxonomy" id="143950"/>
    <lineage>
        <taxon>Eukaryota</taxon>
        <taxon>Metazoa</taxon>
        <taxon>Ecdysozoa</taxon>
        <taxon>Arthropoda</taxon>
        <taxon>Hexapoda</taxon>
        <taxon>Insecta</taxon>
        <taxon>Pterygota</taxon>
        <taxon>Neoptera</taxon>
        <taxon>Paraneoptera</taxon>
        <taxon>Hemiptera</taxon>
        <taxon>Sternorrhyncha</taxon>
        <taxon>Aphidomorpha</taxon>
        <taxon>Aphidoidea</taxon>
        <taxon>Aphididae</taxon>
        <taxon>Sipha</taxon>
    </lineage>
</organism>
<dbReference type="OrthoDB" id="6580954at2759"/>
<name>A0A8B8FUB6_9HEMI</name>
<dbReference type="Proteomes" id="UP000694846">
    <property type="component" value="Unplaced"/>
</dbReference>
<reference evidence="2" key="1">
    <citation type="submission" date="2025-08" db="UniProtKB">
        <authorList>
            <consortium name="RefSeq"/>
        </authorList>
    </citation>
    <scope>IDENTIFICATION</scope>
    <source>
        <tissue evidence="2">Whole body</tissue>
    </source>
</reference>
<protein>
    <submittedName>
        <fullName evidence="2">Uncharacterized protein LOC112686136 isoform X1</fullName>
    </submittedName>
</protein>
<evidence type="ECO:0000313" key="2">
    <source>
        <dbReference type="RefSeq" id="XP_025414078.1"/>
    </source>
</evidence>
<gene>
    <name evidence="2" type="primary">LOC112686136</name>
</gene>
<keyword evidence="1" id="KW-1185">Reference proteome</keyword>
<accession>A0A8B8FUB6</accession>